<protein>
    <submittedName>
        <fullName evidence="1">Uncharacterized protein</fullName>
    </submittedName>
</protein>
<evidence type="ECO:0000313" key="1">
    <source>
        <dbReference type="EMBL" id="KAK4012794.1"/>
    </source>
</evidence>
<dbReference type="Proteomes" id="UP001234178">
    <property type="component" value="Unassembled WGS sequence"/>
</dbReference>
<proteinExistence type="predicted"/>
<gene>
    <name evidence="1" type="ORF">OUZ56_025048</name>
</gene>
<reference evidence="1 2" key="1">
    <citation type="journal article" date="2023" name="Nucleic Acids Res.">
        <title>The hologenome of Daphnia magna reveals possible DNA methylation and microbiome-mediated evolution of the host genome.</title>
        <authorList>
            <person name="Chaturvedi A."/>
            <person name="Li X."/>
            <person name="Dhandapani V."/>
            <person name="Marshall H."/>
            <person name="Kissane S."/>
            <person name="Cuenca-Cambronero M."/>
            <person name="Asole G."/>
            <person name="Calvet F."/>
            <person name="Ruiz-Romero M."/>
            <person name="Marangio P."/>
            <person name="Guigo R."/>
            <person name="Rago D."/>
            <person name="Mirbahai L."/>
            <person name="Eastwood N."/>
            <person name="Colbourne J.K."/>
            <person name="Zhou J."/>
            <person name="Mallon E."/>
            <person name="Orsini L."/>
        </authorList>
    </citation>
    <scope>NUCLEOTIDE SEQUENCE [LARGE SCALE GENOMIC DNA]</scope>
    <source>
        <strain evidence="1">LRV0_1</strain>
    </source>
</reference>
<name>A0ABQ9ZIP2_9CRUS</name>
<accession>A0ABQ9ZIP2</accession>
<keyword evidence="2" id="KW-1185">Reference proteome</keyword>
<organism evidence="1 2">
    <name type="scientific">Daphnia magna</name>
    <dbReference type="NCBI Taxonomy" id="35525"/>
    <lineage>
        <taxon>Eukaryota</taxon>
        <taxon>Metazoa</taxon>
        <taxon>Ecdysozoa</taxon>
        <taxon>Arthropoda</taxon>
        <taxon>Crustacea</taxon>
        <taxon>Branchiopoda</taxon>
        <taxon>Diplostraca</taxon>
        <taxon>Cladocera</taxon>
        <taxon>Anomopoda</taxon>
        <taxon>Daphniidae</taxon>
        <taxon>Daphnia</taxon>
    </lineage>
</organism>
<comment type="caution">
    <text evidence="1">The sequence shown here is derived from an EMBL/GenBank/DDBJ whole genome shotgun (WGS) entry which is preliminary data.</text>
</comment>
<sequence>MEVSVHSVSTQQQPSSACTPLQFHECQSTSKDTWIFHTSHRWFNGATLVGVLVSLIPVCVSNCDCDFPLLLVPQALRHLQVGICDSFVHTQLLAVQ</sequence>
<dbReference type="EMBL" id="JAOYFB010000004">
    <property type="protein sequence ID" value="KAK4012794.1"/>
    <property type="molecule type" value="Genomic_DNA"/>
</dbReference>
<evidence type="ECO:0000313" key="2">
    <source>
        <dbReference type="Proteomes" id="UP001234178"/>
    </source>
</evidence>